<keyword evidence="3" id="KW-1185">Reference proteome</keyword>
<dbReference type="GO" id="GO:0008270">
    <property type="term" value="F:zinc ion binding"/>
    <property type="evidence" value="ECO:0007669"/>
    <property type="project" value="InterPro"/>
</dbReference>
<dbReference type="KEGG" id="adl:AURDEDRAFT_175807"/>
<dbReference type="GO" id="GO:0000981">
    <property type="term" value="F:DNA-binding transcription factor activity, RNA polymerase II-specific"/>
    <property type="evidence" value="ECO:0007669"/>
    <property type="project" value="InterPro"/>
</dbReference>
<accession>J0LE74</accession>
<dbReference type="Proteomes" id="UP000006514">
    <property type="component" value="Unassembled WGS sequence"/>
</dbReference>
<evidence type="ECO:0000313" key="3">
    <source>
        <dbReference type="Proteomes" id="UP000006514"/>
    </source>
</evidence>
<dbReference type="InterPro" id="IPR001138">
    <property type="entry name" value="Zn2Cys6_DnaBD"/>
</dbReference>
<reference evidence="3" key="1">
    <citation type="journal article" date="2012" name="Science">
        <title>The Paleozoic origin of enzymatic lignin decomposition reconstructed from 31 fungal genomes.</title>
        <authorList>
            <person name="Floudas D."/>
            <person name="Binder M."/>
            <person name="Riley R."/>
            <person name="Barry K."/>
            <person name="Blanchette R.A."/>
            <person name="Henrissat B."/>
            <person name="Martinez A.T."/>
            <person name="Otillar R."/>
            <person name="Spatafora J.W."/>
            <person name="Yadav J.S."/>
            <person name="Aerts A."/>
            <person name="Benoit I."/>
            <person name="Boyd A."/>
            <person name="Carlson A."/>
            <person name="Copeland A."/>
            <person name="Coutinho P.M."/>
            <person name="de Vries R.P."/>
            <person name="Ferreira P."/>
            <person name="Findley K."/>
            <person name="Foster B."/>
            <person name="Gaskell J."/>
            <person name="Glotzer D."/>
            <person name="Gorecki P."/>
            <person name="Heitman J."/>
            <person name="Hesse C."/>
            <person name="Hori C."/>
            <person name="Igarashi K."/>
            <person name="Jurgens J.A."/>
            <person name="Kallen N."/>
            <person name="Kersten P."/>
            <person name="Kohler A."/>
            <person name="Kuees U."/>
            <person name="Kumar T.K.A."/>
            <person name="Kuo A."/>
            <person name="LaButti K."/>
            <person name="Larrondo L.F."/>
            <person name="Lindquist E."/>
            <person name="Ling A."/>
            <person name="Lombard V."/>
            <person name="Lucas S."/>
            <person name="Lundell T."/>
            <person name="Martin R."/>
            <person name="McLaughlin D.J."/>
            <person name="Morgenstern I."/>
            <person name="Morin E."/>
            <person name="Murat C."/>
            <person name="Nagy L.G."/>
            <person name="Nolan M."/>
            <person name="Ohm R.A."/>
            <person name="Patyshakuliyeva A."/>
            <person name="Rokas A."/>
            <person name="Ruiz-Duenas F.J."/>
            <person name="Sabat G."/>
            <person name="Salamov A."/>
            <person name="Samejima M."/>
            <person name="Schmutz J."/>
            <person name="Slot J.C."/>
            <person name="St John F."/>
            <person name="Stenlid J."/>
            <person name="Sun H."/>
            <person name="Sun S."/>
            <person name="Syed K."/>
            <person name="Tsang A."/>
            <person name="Wiebenga A."/>
            <person name="Young D."/>
            <person name="Pisabarro A."/>
            <person name="Eastwood D.C."/>
            <person name="Martin F."/>
            <person name="Cullen D."/>
            <person name="Grigoriev I.V."/>
            <person name="Hibbett D.S."/>
        </authorList>
    </citation>
    <scope>NUCLEOTIDE SEQUENCE [LARGE SCALE GENOMIC DNA]</scope>
    <source>
        <strain evidence="3">TFB10046</strain>
    </source>
</reference>
<dbReference type="SUPFAM" id="SSF57701">
    <property type="entry name" value="Zn2/Cys6 DNA-binding domain"/>
    <property type="match status" value="1"/>
</dbReference>
<evidence type="ECO:0000313" key="2">
    <source>
        <dbReference type="EMBL" id="EJD35126.1"/>
    </source>
</evidence>
<dbReference type="Gene3D" id="4.10.240.10">
    <property type="entry name" value="Zn(2)-C6 fungal-type DNA-binding domain"/>
    <property type="match status" value="1"/>
</dbReference>
<protein>
    <recommendedName>
        <fullName evidence="1">Zn(2)-C6 fungal-type domain-containing protein</fullName>
    </recommendedName>
</protein>
<dbReference type="CDD" id="cd00067">
    <property type="entry name" value="GAL4"/>
    <property type="match status" value="1"/>
</dbReference>
<dbReference type="PROSITE" id="PS50048">
    <property type="entry name" value="ZN2_CY6_FUNGAL_2"/>
    <property type="match status" value="1"/>
</dbReference>
<dbReference type="Pfam" id="PF00172">
    <property type="entry name" value="Zn_clus"/>
    <property type="match status" value="1"/>
</dbReference>
<dbReference type="InterPro" id="IPR036864">
    <property type="entry name" value="Zn2-C6_fun-type_DNA-bd_sf"/>
</dbReference>
<sequence length="175" mass="18592">MPQSARNDKHCTSACVNCSIRKKRCSGTGPTCAFCAARGLQCDWKADRRRVQTKNAGADGLWRGAQAAPIYPTASLPQGGWLAHTQPPAFALPCAHVGPAPAFYSNSGDKFLHANEAPAAVTNIRPDTQFFPEDSTGSSNFVWLEPPRWSGAVCAPVNAFGPAIPPLFTGSTVSY</sequence>
<dbReference type="PROSITE" id="PS00463">
    <property type="entry name" value="ZN2_CY6_FUNGAL_1"/>
    <property type="match status" value="1"/>
</dbReference>
<dbReference type="AlphaFoldDB" id="J0LE74"/>
<name>J0LE74_AURST</name>
<proteinExistence type="predicted"/>
<dbReference type="InParanoid" id="J0LE74"/>
<dbReference type="OrthoDB" id="39175at2759"/>
<evidence type="ECO:0000259" key="1">
    <source>
        <dbReference type="PROSITE" id="PS50048"/>
    </source>
</evidence>
<feature type="domain" description="Zn(2)-C6 fungal-type" evidence="1">
    <location>
        <begin position="14"/>
        <end position="44"/>
    </location>
</feature>
<organism evidence="2 3">
    <name type="scientific">Auricularia subglabra (strain TFB-10046 / SS5)</name>
    <name type="common">White-rot fungus</name>
    <name type="synonym">Auricularia delicata (strain TFB10046)</name>
    <dbReference type="NCBI Taxonomy" id="717982"/>
    <lineage>
        <taxon>Eukaryota</taxon>
        <taxon>Fungi</taxon>
        <taxon>Dikarya</taxon>
        <taxon>Basidiomycota</taxon>
        <taxon>Agaricomycotina</taxon>
        <taxon>Agaricomycetes</taxon>
        <taxon>Auriculariales</taxon>
        <taxon>Auriculariaceae</taxon>
        <taxon>Auricularia</taxon>
    </lineage>
</organism>
<dbReference type="EMBL" id="JH687903">
    <property type="protein sequence ID" value="EJD35126.1"/>
    <property type="molecule type" value="Genomic_DNA"/>
</dbReference>
<gene>
    <name evidence="2" type="ORF">AURDEDRAFT_175807</name>
</gene>